<dbReference type="AlphaFoldDB" id="A0A183J6V8"/>
<dbReference type="WBParaSite" id="SBAD_0001199301-mRNA-1">
    <property type="protein sequence ID" value="SBAD_0001199301-mRNA-1"/>
    <property type="gene ID" value="SBAD_0001199301"/>
</dbReference>
<evidence type="ECO:0000313" key="2">
    <source>
        <dbReference type="EMBL" id="VDP41443.1"/>
    </source>
</evidence>
<keyword evidence="3" id="KW-1185">Reference proteome</keyword>
<gene>
    <name evidence="2" type="ORF">SBAD_LOCUS11606</name>
</gene>
<dbReference type="EMBL" id="UZAM01016014">
    <property type="protein sequence ID" value="VDP41443.1"/>
    <property type="molecule type" value="Genomic_DNA"/>
</dbReference>
<reference evidence="4" key="1">
    <citation type="submission" date="2016-06" db="UniProtKB">
        <authorList>
            <consortium name="WormBaseParasite"/>
        </authorList>
    </citation>
    <scope>IDENTIFICATION</scope>
</reference>
<dbReference type="Proteomes" id="UP000270296">
    <property type="component" value="Unassembled WGS sequence"/>
</dbReference>
<evidence type="ECO:0000256" key="1">
    <source>
        <dbReference type="SAM" id="MobiDB-lite"/>
    </source>
</evidence>
<feature type="region of interest" description="Disordered" evidence="1">
    <location>
        <begin position="237"/>
        <end position="269"/>
    </location>
</feature>
<reference evidence="2 3" key="2">
    <citation type="submission" date="2018-11" db="EMBL/GenBank/DDBJ databases">
        <authorList>
            <consortium name="Pathogen Informatics"/>
        </authorList>
    </citation>
    <scope>NUCLEOTIDE SEQUENCE [LARGE SCALE GENOMIC DNA]</scope>
</reference>
<protein>
    <submittedName>
        <fullName evidence="4">Dimer_Tnp_hAT domain-containing protein</fullName>
    </submittedName>
</protein>
<name>A0A183J6V8_9BILA</name>
<proteinExistence type="predicted"/>
<feature type="region of interest" description="Disordered" evidence="1">
    <location>
        <begin position="332"/>
        <end position="367"/>
    </location>
</feature>
<accession>A0A183J6V8</accession>
<evidence type="ECO:0000313" key="3">
    <source>
        <dbReference type="Proteomes" id="UP000270296"/>
    </source>
</evidence>
<sequence>MERDGLQFLMEVSRAWESGQPRSGISSEPVWWKTYVEARNALISKLLVLLACDFDTPFHAALKLNADRLLRSAEFIAVLYSMCTSALRNRWQTQPLPQLSLTNAPWRSSYRSPRARALIVRAAATKDAHIEKECWSARFPEGEGNKNDDMTDPLPLMTTYSFRSSFTSVWSNMFLAKLTCLMIKVSLLLKISFAADELCNRCTWPASALRGWFRVNMSPRDLLLVINMLGLVRRKMRPSSKRPVAGDGDDLNEVKKKKKRRTNDDPIVVVHERWNSEGHGSFDDSVNSQKSLFSDDTLSSVEFLVEPNEQRPSFSPSTFYDLATWTSAHPLAQSTPFDQPEVHEPVTKASVPQQLTGTTPHTTNHEPPERLAFFTQLLNTTSSQCPSSQTVHSGHLISFNNQSQARKRLRANVPPLACCPQLQADDTLSVKKISSVKGKKLRPNPNLTAPRARRKLFDYPVSR</sequence>
<evidence type="ECO:0000313" key="4">
    <source>
        <dbReference type="WBParaSite" id="SBAD_0001199301-mRNA-1"/>
    </source>
</evidence>
<organism evidence="4">
    <name type="scientific">Soboliphyme baturini</name>
    <dbReference type="NCBI Taxonomy" id="241478"/>
    <lineage>
        <taxon>Eukaryota</taxon>
        <taxon>Metazoa</taxon>
        <taxon>Ecdysozoa</taxon>
        <taxon>Nematoda</taxon>
        <taxon>Enoplea</taxon>
        <taxon>Dorylaimia</taxon>
        <taxon>Dioctophymatida</taxon>
        <taxon>Dioctophymatoidea</taxon>
        <taxon>Soboliphymatidae</taxon>
        <taxon>Soboliphyme</taxon>
    </lineage>
</organism>